<evidence type="ECO:0000256" key="3">
    <source>
        <dbReference type="ARBA" id="ARBA00022729"/>
    </source>
</evidence>
<evidence type="ECO:0000256" key="6">
    <source>
        <dbReference type="ARBA" id="ARBA00022989"/>
    </source>
</evidence>
<dbReference type="InterPro" id="IPR047012">
    <property type="entry name" value="ICAM_VCAM"/>
</dbReference>
<comment type="subcellular location">
    <subcellularLocation>
        <location evidence="1">Membrane</location>
        <topology evidence="1">Single-pass type I membrane protein</topology>
    </subcellularLocation>
</comment>
<evidence type="ECO:0000256" key="10">
    <source>
        <dbReference type="ARBA" id="ARBA00023319"/>
    </source>
</evidence>
<evidence type="ECO:0000256" key="8">
    <source>
        <dbReference type="ARBA" id="ARBA00023157"/>
    </source>
</evidence>
<dbReference type="InterPro" id="IPR036179">
    <property type="entry name" value="Ig-like_dom_sf"/>
</dbReference>
<dbReference type="PRINTS" id="PR01472">
    <property type="entry name" value="ICAMVCAM1"/>
</dbReference>
<dbReference type="InterPro" id="IPR007110">
    <property type="entry name" value="Ig-like_dom"/>
</dbReference>
<keyword evidence="5" id="KW-0130">Cell adhesion</keyword>
<dbReference type="Pfam" id="PF13927">
    <property type="entry name" value="Ig_3"/>
    <property type="match status" value="1"/>
</dbReference>
<dbReference type="PANTHER" id="PTHR13771:SF9">
    <property type="entry name" value="INTERCELLULAR ADHESION MOLECULE 5"/>
    <property type="match status" value="1"/>
</dbReference>
<dbReference type="Proteomes" id="UP000261360">
    <property type="component" value="Unplaced"/>
</dbReference>
<reference evidence="12" key="2">
    <citation type="submission" date="2025-09" db="UniProtKB">
        <authorList>
            <consortium name="Ensembl"/>
        </authorList>
    </citation>
    <scope>IDENTIFICATION</scope>
</reference>
<dbReference type="STRING" id="1841481.ENSSLDP00000009923"/>
<reference evidence="12" key="1">
    <citation type="submission" date="2025-08" db="UniProtKB">
        <authorList>
            <consortium name="Ensembl"/>
        </authorList>
    </citation>
    <scope>IDENTIFICATION</scope>
</reference>
<protein>
    <recommendedName>
        <fullName evidence="11">Ig-like domain-containing protein</fullName>
    </recommendedName>
</protein>
<keyword evidence="3" id="KW-0732">Signal</keyword>
<dbReference type="InterPro" id="IPR003599">
    <property type="entry name" value="Ig_sub"/>
</dbReference>
<keyword evidence="9" id="KW-0325">Glycoprotein</keyword>
<keyword evidence="8" id="KW-1015">Disulfide bond</keyword>
<dbReference type="SMART" id="SM00409">
    <property type="entry name" value="IG"/>
    <property type="match status" value="1"/>
</dbReference>
<dbReference type="InterPro" id="IPR003987">
    <property type="entry name" value="ICAM_VCAM_N"/>
</dbReference>
<dbReference type="GeneTree" id="ENSGT00940000159005"/>
<evidence type="ECO:0000256" key="1">
    <source>
        <dbReference type="ARBA" id="ARBA00004479"/>
    </source>
</evidence>
<dbReference type="SUPFAM" id="SSF48726">
    <property type="entry name" value="Immunoglobulin"/>
    <property type="match status" value="2"/>
</dbReference>
<dbReference type="InterPro" id="IPR003598">
    <property type="entry name" value="Ig_sub2"/>
</dbReference>
<organism evidence="12 13">
    <name type="scientific">Seriola lalandi dorsalis</name>
    <dbReference type="NCBI Taxonomy" id="1841481"/>
    <lineage>
        <taxon>Eukaryota</taxon>
        <taxon>Metazoa</taxon>
        <taxon>Chordata</taxon>
        <taxon>Craniata</taxon>
        <taxon>Vertebrata</taxon>
        <taxon>Euteleostomi</taxon>
        <taxon>Actinopterygii</taxon>
        <taxon>Neopterygii</taxon>
        <taxon>Teleostei</taxon>
        <taxon>Neoteleostei</taxon>
        <taxon>Acanthomorphata</taxon>
        <taxon>Carangaria</taxon>
        <taxon>Carangiformes</taxon>
        <taxon>Carangidae</taxon>
        <taxon>Seriola</taxon>
    </lineage>
</organism>
<evidence type="ECO:0000256" key="4">
    <source>
        <dbReference type="ARBA" id="ARBA00022737"/>
    </source>
</evidence>
<dbReference type="GO" id="GO:0098609">
    <property type="term" value="P:cell-cell adhesion"/>
    <property type="evidence" value="ECO:0007669"/>
    <property type="project" value="InterPro"/>
</dbReference>
<dbReference type="AlphaFoldDB" id="A0A3B4XBZ9"/>
<evidence type="ECO:0000256" key="5">
    <source>
        <dbReference type="ARBA" id="ARBA00022889"/>
    </source>
</evidence>
<proteinExistence type="predicted"/>
<evidence type="ECO:0000256" key="9">
    <source>
        <dbReference type="ARBA" id="ARBA00023180"/>
    </source>
</evidence>
<sequence>MTPPSEAVLFQCTHTGLRKPPIFLLLYGVLCAEKPEFTPSRLVVKYGDATSAKCSVCEPCSKNIYNLERALGSHTINGTTIVWKVEKMTEWDTNTMCYFTNDTTNHQCCTTLLITVYKPPDRVSISFLNHTGPMFMGHDYALQCEVQNVAPVEKLSVTFYRGQTALTQLQSNNTHKKPVTEIFSLSITPRKEDNGLQYWCEAKLELGPEGPELPPLVTSQRATATVFYPITVTVGNPLQLNCSAAANPGPSYSWMHSSHRLSTSLQSLLYIKSVTSENEGQYICMVSNNVGYINVTFNVVVKSEFKLQTILCFFLLYLNL</sequence>
<dbReference type="PANTHER" id="PTHR13771">
    <property type="entry name" value="INTERCELLULAR ADHESION MOLECULE"/>
    <property type="match status" value="1"/>
</dbReference>
<dbReference type="Ensembl" id="ENSSLDT00000010277.1">
    <property type="protein sequence ID" value="ENSSLDP00000009923.1"/>
    <property type="gene ID" value="ENSSLDG00000007895.1"/>
</dbReference>
<dbReference type="InterPro" id="IPR013783">
    <property type="entry name" value="Ig-like_fold"/>
</dbReference>
<dbReference type="PROSITE" id="PS50835">
    <property type="entry name" value="IG_LIKE"/>
    <property type="match status" value="1"/>
</dbReference>
<name>A0A3B4XBZ9_SERLL</name>
<evidence type="ECO:0000256" key="7">
    <source>
        <dbReference type="ARBA" id="ARBA00023136"/>
    </source>
</evidence>
<keyword evidence="4" id="KW-0677">Repeat</keyword>
<accession>A0A3B4XBZ9</accession>
<dbReference type="GO" id="GO:0005178">
    <property type="term" value="F:integrin binding"/>
    <property type="evidence" value="ECO:0007669"/>
    <property type="project" value="InterPro"/>
</dbReference>
<keyword evidence="13" id="KW-1185">Reference proteome</keyword>
<dbReference type="Gene3D" id="2.60.40.10">
    <property type="entry name" value="Immunoglobulins"/>
    <property type="match status" value="3"/>
</dbReference>
<evidence type="ECO:0000313" key="13">
    <source>
        <dbReference type="Proteomes" id="UP000261360"/>
    </source>
</evidence>
<evidence type="ECO:0000256" key="2">
    <source>
        <dbReference type="ARBA" id="ARBA00022692"/>
    </source>
</evidence>
<keyword evidence="7" id="KW-0472">Membrane</keyword>
<keyword evidence="2" id="KW-0812">Transmembrane</keyword>
<keyword evidence="10" id="KW-0393">Immunoglobulin domain</keyword>
<dbReference type="SMART" id="SM00408">
    <property type="entry name" value="IGc2"/>
    <property type="match status" value="1"/>
</dbReference>
<evidence type="ECO:0000313" key="12">
    <source>
        <dbReference type="Ensembl" id="ENSSLDP00000009923.1"/>
    </source>
</evidence>
<evidence type="ECO:0000259" key="11">
    <source>
        <dbReference type="PROSITE" id="PS50835"/>
    </source>
</evidence>
<keyword evidence="6" id="KW-1133">Transmembrane helix</keyword>
<dbReference type="GO" id="GO:0016020">
    <property type="term" value="C:membrane"/>
    <property type="evidence" value="ECO:0007669"/>
    <property type="project" value="UniProtKB-SubCell"/>
</dbReference>
<feature type="domain" description="Ig-like" evidence="11">
    <location>
        <begin position="214"/>
        <end position="300"/>
    </location>
</feature>